<feature type="transmembrane region" description="Helical" evidence="1">
    <location>
        <begin position="42"/>
        <end position="70"/>
    </location>
</feature>
<evidence type="ECO:0000313" key="3">
    <source>
        <dbReference type="Proteomes" id="UP000634667"/>
    </source>
</evidence>
<feature type="transmembrane region" description="Helical" evidence="1">
    <location>
        <begin position="124"/>
        <end position="144"/>
    </location>
</feature>
<feature type="transmembrane region" description="Helical" evidence="1">
    <location>
        <begin position="150"/>
        <end position="169"/>
    </location>
</feature>
<protein>
    <submittedName>
        <fullName evidence="2">Membrane protein</fullName>
    </submittedName>
</protein>
<dbReference type="Proteomes" id="UP000634667">
    <property type="component" value="Unassembled WGS sequence"/>
</dbReference>
<feature type="transmembrane region" description="Helical" evidence="1">
    <location>
        <begin position="6"/>
        <end position="30"/>
    </location>
</feature>
<keyword evidence="1" id="KW-0812">Transmembrane</keyword>
<comment type="caution">
    <text evidence="2">The sequence shown here is derived from an EMBL/GenBank/DDBJ whole genome shotgun (WGS) entry which is preliminary data.</text>
</comment>
<feature type="transmembrane region" description="Helical" evidence="1">
    <location>
        <begin position="90"/>
        <end position="112"/>
    </location>
</feature>
<name>A0ABQ2WCQ8_9ALTE</name>
<keyword evidence="1" id="KW-1133">Transmembrane helix</keyword>
<keyword evidence="3" id="KW-1185">Reference proteome</keyword>
<organism evidence="2 3">
    <name type="scientific">Alishewanella tabrizica</name>
    <dbReference type="NCBI Taxonomy" id="671278"/>
    <lineage>
        <taxon>Bacteria</taxon>
        <taxon>Pseudomonadati</taxon>
        <taxon>Pseudomonadota</taxon>
        <taxon>Gammaproteobacteria</taxon>
        <taxon>Alteromonadales</taxon>
        <taxon>Alteromonadaceae</taxon>
        <taxon>Alishewanella</taxon>
    </lineage>
</organism>
<keyword evidence="1" id="KW-0472">Membrane</keyword>
<sequence>MSTIHSALLYLHIILGVICLVLFWLPVICQKGSKLHNLSGRVYYYMMLFIAASGVIMSSMVLIDPIAVYVTGKPLPAEAVAAFEQQRRHFSAFLLLLSLLTWVTIRHAYAVLEAKAELQQLKRLSLVLPIICLFVCSVYVFWLGWQSGTVLFMIFAGVGLVNALAFARYSFQKQVAARQWIIEHFSSMIGSGIALYTAFFAAGGRRMLAEILTGHWQIVSWIAAPALGLAAIALFKNHFARKFRVVT</sequence>
<dbReference type="RefSeq" id="WP_189479310.1">
    <property type="nucleotide sequence ID" value="NZ_BMYR01000001.1"/>
</dbReference>
<feature type="transmembrane region" description="Helical" evidence="1">
    <location>
        <begin position="214"/>
        <end position="235"/>
    </location>
</feature>
<evidence type="ECO:0000256" key="1">
    <source>
        <dbReference type="SAM" id="Phobius"/>
    </source>
</evidence>
<proteinExistence type="predicted"/>
<gene>
    <name evidence="2" type="ORF">GCM10008111_00640</name>
</gene>
<feature type="transmembrane region" description="Helical" evidence="1">
    <location>
        <begin position="181"/>
        <end position="202"/>
    </location>
</feature>
<evidence type="ECO:0000313" key="2">
    <source>
        <dbReference type="EMBL" id="GGW48822.1"/>
    </source>
</evidence>
<dbReference type="EMBL" id="BMYR01000001">
    <property type="protein sequence ID" value="GGW48822.1"/>
    <property type="molecule type" value="Genomic_DNA"/>
</dbReference>
<reference evidence="3" key="1">
    <citation type="journal article" date="2019" name="Int. J. Syst. Evol. Microbiol.">
        <title>The Global Catalogue of Microorganisms (GCM) 10K type strain sequencing project: providing services to taxonomists for standard genome sequencing and annotation.</title>
        <authorList>
            <consortium name="The Broad Institute Genomics Platform"/>
            <consortium name="The Broad Institute Genome Sequencing Center for Infectious Disease"/>
            <person name="Wu L."/>
            <person name="Ma J."/>
        </authorList>
    </citation>
    <scope>NUCLEOTIDE SEQUENCE [LARGE SCALE GENOMIC DNA]</scope>
    <source>
        <strain evidence="3">KCTC 23723</strain>
    </source>
</reference>
<accession>A0ABQ2WCQ8</accession>